<gene>
    <name evidence="1" type="ORF">CCACVL1_19701</name>
</gene>
<dbReference type="AlphaFoldDB" id="A0A1R3HFH1"/>
<comment type="caution">
    <text evidence="1">The sequence shown here is derived from an EMBL/GenBank/DDBJ whole genome shotgun (WGS) entry which is preliminary data.</text>
</comment>
<evidence type="ECO:0000313" key="1">
    <source>
        <dbReference type="EMBL" id="OMO69008.1"/>
    </source>
</evidence>
<keyword evidence="2" id="KW-1185">Reference proteome</keyword>
<protein>
    <submittedName>
        <fullName evidence="1">Uncharacterized protein</fullName>
    </submittedName>
</protein>
<proteinExistence type="predicted"/>
<reference evidence="1 2" key="1">
    <citation type="submission" date="2013-09" db="EMBL/GenBank/DDBJ databases">
        <title>Corchorus capsularis genome sequencing.</title>
        <authorList>
            <person name="Alam M."/>
            <person name="Haque M.S."/>
            <person name="Islam M.S."/>
            <person name="Emdad E.M."/>
            <person name="Islam M.M."/>
            <person name="Ahmed B."/>
            <person name="Halim A."/>
            <person name="Hossen Q.M.M."/>
            <person name="Hossain M.Z."/>
            <person name="Ahmed R."/>
            <person name="Khan M.M."/>
            <person name="Islam R."/>
            <person name="Rashid M.M."/>
            <person name="Khan S.A."/>
            <person name="Rahman M.S."/>
            <person name="Alam M."/>
        </authorList>
    </citation>
    <scope>NUCLEOTIDE SEQUENCE [LARGE SCALE GENOMIC DNA]</scope>
    <source>
        <strain evidence="2">cv. CVL-1</strain>
        <tissue evidence="1">Whole seedling</tissue>
    </source>
</reference>
<evidence type="ECO:0000313" key="2">
    <source>
        <dbReference type="Proteomes" id="UP000188268"/>
    </source>
</evidence>
<dbReference type="Proteomes" id="UP000188268">
    <property type="component" value="Unassembled WGS sequence"/>
</dbReference>
<dbReference type="Gramene" id="OMO69008">
    <property type="protein sequence ID" value="OMO69008"/>
    <property type="gene ID" value="CCACVL1_19701"/>
</dbReference>
<name>A0A1R3HFH1_COCAP</name>
<sequence>MDLGPFDHSVRLPPVFGEIKAAMPVKLVYD</sequence>
<organism evidence="1 2">
    <name type="scientific">Corchorus capsularis</name>
    <name type="common">Jute</name>
    <dbReference type="NCBI Taxonomy" id="210143"/>
    <lineage>
        <taxon>Eukaryota</taxon>
        <taxon>Viridiplantae</taxon>
        <taxon>Streptophyta</taxon>
        <taxon>Embryophyta</taxon>
        <taxon>Tracheophyta</taxon>
        <taxon>Spermatophyta</taxon>
        <taxon>Magnoliopsida</taxon>
        <taxon>eudicotyledons</taxon>
        <taxon>Gunneridae</taxon>
        <taxon>Pentapetalae</taxon>
        <taxon>rosids</taxon>
        <taxon>malvids</taxon>
        <taxon>Malvales</taxon>
        <taxon>Malvaceae</taxon>
        <taxon>Grewioideae</taxon>
        <taxon>Apeibeae</taxon>
        <taxon>Corchorus</taxon>
    </lineage>
</organism>
<accession>A0A1R3HFH1</accession>
<dbReference type="EMBL" id="AWWV01012118">
    <property type="protein sequence ID" value="OMO69008.1"/>
    <property type="molecule type" value="Genomic_DNA"/>
</dbReference>